<sequence>MEPGGKERHTTSVMTTPEPASQPLLAAPISGRRTSRKAALRKEASYVFKYLILAQITVYLEAGSIPCLLDSFALAFDMSVQEQGWLGSVVYVALCLASPLCGVCLQHYDAKWVLGISLVLNNLCVLGFAMTPTGHPYSADLLIFARALIGFTQAFLCVYTPLWVDAFSPRERVAGWMSYLQGSVPLGVMFGYLFGSVSNWVNEDSCGFACWRWPFVVQFILVLPLMFGVFFVPSEHISIKAMESKKHRKASKVPVVVPTPGSTSSSLPSCSTMLPLDATIPPPSNHPHILLEQRPSLRFSFNNGQDELNSAQRASIRASYVTPRFRMDSYDIDLYFEQMEWDLMQQSQSNIKTQYGTVPEVDHESDDAEVPEQSQPQTNPPPPPPRLNQQLSRHYSLRDDGEEYEEEEHEIEEDITILQSCVILLSKPIFSLIVLGLSAIYFVVTGVQFWCTIYLQKNFNTSVVIVNGLYVLVAGTGPILGVFFGGALIDRAGGYIGLAARAKALGYCVGLGLIAFLLGILTTFLPDVYTTAMCLWLLLFFGGSILPACTGIFISASPVQLRSLASSVSVMVFNIFGYALAPVLTGVYMDFIISKQGVSGDYFDKCDEACVYRLGFRFCLAWSIWSFFSLIGAYIYARRQALNSPLVSLERRTLASQASTKRPALLMH</sequence>
<protein>
    <submittedName>
        <fullName evidence="11">Major Facilitator Superfamily (MFS)</fullName>
    </submittedName>
</protein>
<feature type="transmembrane region" description="Helical" evidence="9">
    <location>
        <begin position="143"/>
        <end position="164"/>
    </location>
</feature>
<evidence type="ECO:0000256" key="6">
    <source>
        <dbReference type="ARBA" id="ARBA00023157"/>
    </source>
</evidence>
<dbReference type="PANTHER" id="PTHR23505">
    <property type="entry name" value="SPINSTER"/>
    <property type="match status" value="1"/>
</dbReference>
<dbReference type="InterPro" id="IPR036259">
    <property type="entry name" value="MFS_trans_sf"/>
</dbReference>
<feature type="transmembrane region" description="Helical" evidence="9">
    <location>
        <begin position="215"/>
        <end position="232"/>
    </location>
</feature>
<dbReference type="GO" id="GO:0022857">
    <property type="term" value="F:transmembrane transporter activity"/>
    <property type="evidence" value="ECO:0007669"/>
    <property type="project" value="InterPro"/>
</dbReference>
<evidence type="ECO:0000256" key="2">
    <source>
        <dbReference type="ARBA" id="ARBA00022448"/>
    </source>
</evidence>
<feature type="transmembrane region" description="Helical" evidence="9">
    <location>
        <begin position="112"/>
        <end position="131"/>
    </location>
</feature>
<name>A0A1V9YS86_9STRA</name>
<feature type="region of interest" description="Disordered" evidence="8">
    <location>
        <begin position="1"/>
        <end position="23"/>
    </location>
</feature>
<dbReference type="Proteomes" id="UP000243217">
    <property type="component" value="Unassembled WGS sequence"/>
</dbReference>
<dbReference type="EMBL" id="JNBS01003103">
    <property type="protein sequence ID" value="OQR88612.1"/>
    <property type="molecule type" value="Genomic_DNA"/>
</dbReference>
<evidence type="ECO:0000256" key="5">
    <source>
        <dbReference type="ARBA" id="ARBA00023136"/>
    </source>
</evidence>
<evidence type="ECO:0000256" key="9">
    <source>
        <dbReference type="SAM" id="Phobius"/>
    </source>
</evidence>
<dbReference type="SUPFAM" id="SSF103473">
    <property type="entry name" value="MFS general substrate transporter"/>
    <property type="match status" value="1"/>
</dbReference>
<keyword evidence="5 9" id="KW-0472">Membrane</keyword>
<evidence type="ECO:0000256" key="7">
    <source>
        <dbReference type="ARBA" id="ARBA00024338"/>
    </source>
</evidence>
<evidence type="ECO:0000259" key="10">
    <source>
        <dbReference type="PROSITE" id="PS50850"/>
    </source>
</evidence>
<feature type="transmembrane region" description="Helical" evidence="9">
    <location>
        <begin position="470"/>
        <end position="492"/>
    </location>
</feature>
<keyword evidence="2" id="KW-0813">Transport</keyword>
<comment type="similarity">
    <text evidence="7">Belongs to the major facilitator superfamily. Spinster (TC 2.A.1.49) family.</text>
</comment>
<feature type="transmembrane region" description="Helical" evidence="9">
    <location>
        <begin position="504"/>
        <end position="524"/>
    </location>
</feature>
<feature type="transmembrane region" description="Helical" evidence="9">
    <location>
        <begin position="568"/>
        <end position="594"/>
    </location>
</feature>
<feature type="transmembrane region" description="Helical" evidence="9">
    <location>
        <begin position="85"/>
        <end position="105"/>
    </location>
</feature>
<reference evidence="11 12" key="1">
    <citation type="journal article" date="2014" name="Genome Biol. Evol.">
        <title>The secreted proteins of Achlya hypogyna and Thraustotheca clavata identify the ancestral oomycete secretome and reveal gene acquisitions by horizontal gene transfer.</title>
        <authorList>
            <person name="Misner I."/>
            <person name="Blouin N."/>
            <person name="Leonard G."/>
            <person name="Richards T.A."/>
            <person name="Lane C.E."/>
        </authorList>
    </citation>
    <scope>NUCLEOTIDE SEQUENCE [LARGE SCALE GENOMIC DNA]</scope>
    <source>
        <strain evidence="11 12">ATCC 34112</strain>
    </source>
</reference>
<dbReference type="Gene3D" id="1.20.1250.20">
    <property type="entry name" value="MFS general substrate transporter like domains"/>
    <property type="match status" value="2"/>
</dbReference>
<evidence type="ECO:0000256" key="3">
    <source>
        <dbReference type="ARBA" id="ARBA00022692"/>
    </source>
</evidence>
<dbReference type="Pfam" id="PF07690">
    <property type="entry name" value="MFS_1"/>
    <property type="match status" value="1"/>
</dbReference>
<evidence type="ECO:0000313" key="12">
    <source>
        <dbReference type="Proteomes" id="UP000243217"/>
    </source>
</evidence>
<keyword evidence="12" id="KW-1185">Reference proteome</keyword>
<keyword evidence="4 9" id="KW-1133">Transmembrane helix</keyword>
<dbReference type="InterPro" id="IPR011701">
    <property type="entry name" value="MFS"/>
</dbReference>
<dbReference type="PANTHER" id="PTHR23505:SF9">
    <property type="entry name" value="PROTEIN, PUTATIVE-RELATED"/>
    <property type="match status" value="1"/>
</dbReference>
<dbReference type="STRING" id="74557.A0A1V9YS86"/>
<dbReference type="AlphaFoldDB" id="A0A1V9YS86"/>
<dbReference type="InterPro" id="IPR020846">
    <property type="entry name" value="MFS_dom"/>
</dbReference>
<dbReference type="InterPro" id="IPR044770">
    <property type="entry name" value="MFS_spinster-like"/>
</dbReference>
<feature type="domain" description="Major facilitator superfamily (MFS) profile" evidence="10">
    <location>
        <begin position="47"/>
        <end position="641"/>
    </location>
</feature>
<feature type="transmembrane region" description="Helical" evidence="9">
    <location>
        <begin position="46"/>
        <end position="65"/>
    </location>
</feature>
<proteinExistence type="inferred from homology"/>
<feature type="transmembrane region" description="Helical" evidence="9">
    <location>
        <begin position="429"/>
        <end position="450"/>
    </location>
</feature>
<feature type="transmembrane region" description="Helical" evidence="9">
    <location>
        <begin position="176"/>
        <end position="195"/>
    </location>
</feature>
<dbReference type="InterPro" id="IPR004156">
    <property type="entry name" value="OATP"/>
</dbReference>
<feature type="region of interest" description="Disordered" evidence="8">
    <location>
        <begin position="359"/>
        <end position="390"/>
    </location>
</feature>
<comment type="subcellular location">
    <subcellularLocation>
        <location evidence="1">Membrane</location>
        <topology evidence="1">Multi-pass membrane protein</topology>
    </subcellularLocation>
</comment>
<evidence type="ECO:0000256" key="8">
    <source>
        <dbReference type="SAM" id="MobiDB-lite"/>
    </source>
</evidence>
<accession>A0A1V9YS86</accession>
<dbReference type="GO" id="GO:0016020">
    <property type="term" value="C:membrane"/>
    <property type="evidence" value="ECO:0007669"/>
    <property type="project" value="UniProtKB-SubCell"/>
</dbReference>
<organism evidence="11 12">
    <name type="scientific">Thraustotheca clavata</name>
    <dbReference type="NCBI Taxonomy" id="74557"/>
    <lineage>
        <taxon>Eukaryota</taxon>
        <taxon>Sar</taxon>
        <taxon>Stramenopiles</taxon>
        <taxon>Oomycota</taxon>
        <taxon>Saprolegniomycetes</taxon>
        <taxon>Saprolegniales</taxon>
        <taxon>Achlyaceae</taxon>
        <taxon>Thraustotheca</taxon>
    </lineage>
</organism>
<feature type="compositionally biased region" description="Basic and acidic residues" evidence="8">
    <location>
        <begin position="1"/>
        <end position="10"/>
    </location>
</feature>
<feature type="transmembrane region" description="Helical" evidence="9">
    <location>
        <begin position="614"/>
        <end position="637"/>
    </location>
</feature>
<dbReference type="OrthoDB" id="6770063at2759"/>
<dbReference type="CDD" id="cd06174">
    <property type="entry name" value="MFS"/>
    <property type="match status" value="1"/>
</dbReference>
<dbReference type="Pfam" id="PF03137">
    <property type="entry name" value="OATP"/>
    <property type="match status" value="1"/>
</dbReference>
<keyword evidence="3 9" id="KW-0812">Transmembrane</keyword>
<evidence type="ECO:0000256" key="4">
    <source>
        <dbReference type="ARBA" id="ARBA00022989"/>
    </source>
</evidence>
<comment type="caution">
    <text evidence="11">The sequence shown here is derived from an EMBL/GenBank/DDBJ whole genome shotgun (WGS) entry which is preliminary data.</text>
</comment>
<keyword evidence="6" id="KW-1015">Disulfide bond</keyword>
<feature type="transmembrane region" description="Helical" evidence="9">
    <location>
        <begin position="536"/>
        <end position="556"/>
    </location>
</feature>
<gene>
    <name evidence="11" type="ORF">THRCLA_10206</name>
</gene>
<evidence type="ECO:0000313" key="11">
    <source>
        <dbReference type="EMBL" id="OQR88612.1"/>
    </source>
</evidence>
<evidence type="ECO:0000256" key="1">
    <source>
        <dbReference type="ARBA" id="ARBA00004141"/>
    </source>
</evidence>
<dbReference type="PROSITE" id="PS50850">
    <property type="entry name" value="MFS"/>
    <property type="match status" value="1"/>
</dbReference>